<evidence type="ECO:0000256" key="2">
    <source>
        <dbReference type="ARBA" id="ARBA00022679"/>
    </source>
</evidence>
<dbReference type="GO" id="GO:0008914">
    <property type="term" value="F:leucyl-tRNA--protein transferase activity"/>
    <property type="evidence" value="ECO:0007669"/>
    <property type="project" value="UniProtKB-UniRule"/>
</dbReference>
<protein>
    <recommendedName>
        <fullName evidence="4">Leucyl/phenylalanyl-tRNA--protein transferase</fullName>
        <ecNumber evidence="4">2.3.2.6</ecNumber>
    </recommendedName>
    <alternativeName>
        <fullName evidence="4">L/F-transferase</fullName>
    </alternativeName>
    <alternativeName>
        <fullName evidence="4">Leucyltransferase</fullName>
    </alternativeName>
    <alternativeName>
        <fullName evidence="4">Phenyalanyltransferase</fullName>
    </alternativeName>
</protein>
<dbReference type="EC" id="2.3.2.6" evidence="4"/>
<comment type="subcellular location">
    <subcellularLocation>
        <location evidence="4">Cytoplasm</location>
    </subcellularLocation>
</comment>
<keyword evidence="3 4" id="KW-0012">Acyltransferase</keyword>
<dbReference type="RefSeq" id="WP_104070041.1">
    <property type="nucleotide sequence ID" value="NZ_PRDS01000003.1"/>
</dbReference>
<evidence type="ECO:0000313" key="5">
    <source>
        <dbReference type="EMBL" id="PPB81209.1"/>
    </source>
</evidence>
<dbReference type="InterPro" id="IPR042203">
    <property type="entry name" value="Leu/Phe-tRNA_Trfase_C"/>
</dbReference>
<dbReference type="PANTHER" id="PTHR30098:SF2">
    <property type="entry name" value="LEUCYL_PHENYLALANYL-TRNA--PROTEIN TRANSFERASE"/>
    <property type="match status" value="1"/>
</dbReference>
<dbReference type="NCBIfam" id="TIGR00667">
    <property type="entry name" value="aat"/>
    <property type="match status" value="1"/>
</dbReference>
<dbReference type="GO" id="GO:0005737">
    <property type="term" value="C:cytoplasm"/>
    <property type="evidence" value="ECO:0007669"/>
    <property type="project" value="UniProtKB-SubCell"/>
</dbReference>
<dbReference type="FunFam" id="3.40.630.70:FF:000001">
    <property type="entry name" value="Leucyl/phenylalanyl-tRNA--protein transferase"/>
    <property type="match status" value="1"/>
</dbReference>
<keyword evidence="1 4" id="KW-0963">Cytoplasm</keyword>
<organism evidence="5 6">
    <name type="scientific">Albidovulum inexpectatum</name>
    <dbReference type="NCBI Taxonomy" id="196587"/>
    <lineage>
        <taxon>Bacteria</taxon>
        <taxon>Pseudomonadati</taxon>
        <taxon>Pseudomonadota</taxon>
        <taxon>Alphaproteobacteria</taxon>
        <taxon>Rhodobacterales</taxon>
        <taxon>Paracoccaceae</taxon>
        <taxon>Albidovulum</taxon>
    </lineage>
</organism>
<comment type="similarity">
    <text evidence="4">Belongs to the L/F-transferase family.</text>
</comment>
<dbReference type="GO" id="GO:0030163">
    <property type="term" value="P:protein catabolic process"/>
    <property type="evidence" value="ECO:0007669"/>
    <property type="project" value="UniProtKB-UniRule"/>
</dbReference>
<dbReference type="Pfam" id="PF03588">
    <property type="entry name" value="Leu_Phe_trans"/>
    <property type="match status" value="1"/>
</dbReference>
<dbReference type="InterPro" id="IPR004616">
    <property type="entry name" value="Leu/Phe-tRNA_Trfase"/>
</dbReference>
<name>A0A2S5JID8_9RHOB</name>
<keyword evidence="2 4" id="KW-0808">Transferase</keyword>
<sequence length="209" mass="22951">MLSAEMMLAAYASGIFPMAGSRDDAGLHWIDPRRRGIFPLDGFHLSRSLRRAIRRGDYQIRTDASFDAVVRACAARPETWINAALERVYAELHACGHAHSLEVWQDGALAGGVFGITLGGAFFGESMFSARTNASKIALAYLVDRLRQAGFTLFDTQFLTPHLASLGAVEIPRAEYHRRLHSALAIDADYCVPPVPSASELLQRMTQTS</sequence>
<comment type="catalytic activity">
    <reaction evidence="4">
        <text>N-terminal L-lysyl-[protein] + L-leucyl-tRNA(Leu) = N-terminal L-leucyl-L-lysyl-[protein] + tRNA(Leu) + H(+)</text>
        <dbReference type="Rhea" id="RHEA:12340"/>
        <dbReference type="Rhea" id="RHEA-COMP:9613"/>
        <dbReference type="Rhea" id="RHEA-COMP:9622"/>
        <dbReference type="Rhea" id="RHEA-COMP:12670"/>
        <dbReference type="Rhea" id="RHEA-COMP:12671"/>
        <dbReference type="ChEBI" id="CHEBI:15378"/>
        <dbReference type="ChEBI" id="CHEBI:65249"/>
        <dbReference type="ChEBI" id="CHEBI:78442"/>
        <dbReference type="ChEBI" id="CHEBI:78494"/>
        <dbReference type="ChEBI" id="CHEBI:133043"/>
        <dbReference type="EC" id="2.3.2.6"/>
    </reaction>
</comment>
<reference evidence="5 6" key="1">
    <citation type="submission" date="2018-01" db="EMBL/GenBank/DDBJ databases">
        <title>Genomic Encyclopedia of Archaeal and Bacterial Type Strains, Phase II (KMG-II): from individual species to whole genera.</title>
        <authorList>
            <person name="Goeker M."/>
        </authorList>
    </citation>
    <scope>NUCLEOTIDE SEQUENCE [LARGE SCALE GENOMIC DNA]</scope>
    <source>
        <strain evidence="5 6">DSM 12048</strain>
    </source>
</reference>
<evidence type="ECO:0000313" key="6">
    <source>
        <dbReference type="Proteomes" id="UP000239736"/>
    </source>
</evidence>
<dbReference type="HAMAP" id="MF_00688">
    <property type="entry name" value="Leu_Phe_trans"/>
    <property type="match status" value="1"/>
</dbReference>
<dbReference type="Proteomes" id="UP000239736">
    <property type="component" value="Unassembled WGS sequence"/>
</dbReference>
<comment type="function">
    <text evidence="4">Functions in the N-end rule pathway of protein degradation where it conjugates Leu, Phe and, less efficiently, Met from aminoacyl-tRNAs to the N-termini of proteins containing an N-terminal arginine or lysine.</text>
</comment>
<proteinExistence type="inferred from homology"/>
<evidence type="ECO:0000256" key="3">
    <source>
        <dbReference type="ARBA" id="ARBA00023315"/>
    </source>
</evidence>
<gene>
    <name evidence="4" type="primary">aat</name>
    <name evidence="5" type="ORF">LV82_01252</name>
</gene>
<evidence type="ECO:0000256" key="4">
    <source>
        <dbReference type="HAMAP-Rule" id="MF_00688"/>
    </source>
</evidence>
<dbReference type="AlphaFoldDB" id="A0A2S5JID8"/>
<keyword evidence="6" id="KW-1185">Reference proteome</keyword>
<dbReference type="PANTHER" id="PTHR30098">
    <property type="entry name" value="LEUCYL/PHENYLALANYL-TRNA--PROTEIN TRANSFERASE"/>
    <property type="match status" value="1"/>
</dbReference>
<comment type="catalytic activity">
    <reaction evidence="4">
        <text>L-phenylalanyl-tRNA(Phe) + an N-terminal L-alpha-aminoacyl-[protein] = an N-terminal L-phenylalanyl-L-alpha-aminoacyl-[protein] + tRNA(Phe)</text>
        <dbReference type="Rhea" id="RHEA:43632"/>
        <dbReference type="Rhea" id="RHEA-COMP:9668"/>
        <dbReference type="Rhea" id="RHEA-COMP:9699"/>
        <dbReference type="Rhea" id="RHEA-COMP:10636"/>
        <dbReference type="Rhea" id="RHEA-COMP:10637"/>
        <dbReference type="ChEBI" id="CHEBI:78442"/>
        <dbReference type="ChEBI" id="CHEBI:78531"/>
        <dbReference type="ChEBI" id="CHEBI:78597"/>
        <dbReference type="ChEBI" id="CHEBI:83561"/>
        <dbReference type="EC" id="2.3.2.6"/>
    </reaction>
</comment>
<evidence type="ECO:0000256" key="1">
    <source>
        <dbReference type="ARBA" id="ARBA00022490"/>
    </source>
</evidence>
<dbReference type="OrthoDB" id="9790282at2"/>
<comment type="catalytic activity">
    <reaction evidence="4">
        <text>N-terminal L-arginyl-[protein] + L-leucyl-tRNA(Leu) = N-terminal L-leucyl-L-arginyl-[protein] + tRNA(Leu) + H(+)</text>
        <dbReference type="Rhea" id="RHEA:50416"/>
        <dbReference type="Rhea" id="RHEA-COMP:9613"/>
        <dbReference type="Rhea" id="RHEA-COMP:9622"/>
        <dbReference type="Rhea" id="RHEA-COMP:12672"/>
        <dbReference type="Rhea" id="RHEA-COMP:12673"/>
        <dbReference type="ChEBI" id="CHEBI:15378"/>
        <dbReference type="ChEBI" id="CHEBI:64719"/>
        <dbReference type="ChEBI" id="CHEBI:78442"/>
        <dbReference type="ChEBI" id="CHEBI:78494"/>
        <dbReference type="ChEBI" id="CHEBI:133044"/>
        <dbReference type="EC" id="2.3.2.6"/>
    </reaction>
</comment>
<dbReference type="EMBL" id="PRDS01000003">
    <property type="protein sequence ID" value="PPB81209.1"/>
    <property type="molecule type" value="Genomic_DNA"/>
</dbReference>
<dbReference type="Gene3D" id="3.40.630.70">
    <property type="entry name" value="Leucyl/phenylalanyl-tRNA-protein transferase, C-terminal domain"/>
    <property type="match status" value="1"/>
</dbReference>
<comment type="caution">
    <text evidence="5">The sequence shown here is derived from an EMBL/GenBank/DDBJ whole genome shotgun (WGS) entry which is preliminary data.</text>
</comment>
<dbReference type="SUPFAM" id="SSF55729">
    <property type="entry name" value="Acyl-CoA N-acyltransferases (Nat)"/>
    <property type="match status" value="1"/>
</dbReference>
<accession>A0A2S5JID8</accession>
<dbReference type="InterPro" id="IPR016181">
    <property type="entry name" value="Acyl_CoA_acyltransferase"/>
</dbReference>